<keyword evidence="3 10" id="KW-0479">Metal-binding</keyword>
<evidence type="ECO:0000256" key="1">
    <source>
        <dbReference type="ARBA" id="ARBA00022448"/>
    </source>
</evidence>
<sequence>MIEAIIVVGASGFAAGFGLLLASKKFSVEKDPRIEDVNKLLPGANCGGCGYPGCSALAEAIVTGDTPPTACPVGGAELAEKIGKLLGLEVGASVRKVAKIKCRGGHNECPSKYDYYGPLDCHAIVLLGGGNKGCIYGCVGGGSCVKACNFDALKMGENGIPVVDEDKCTACGLCVKACPRNLIELIDVEKRYLVTCSSKDKGVETKKVCSVGCIACRLCAKNCPVDAIIVENNVAYIQPEKCTNCGKCEEVCPTKAIVKL</sequence>
<comment type="caution">
    <text evidence="13">The sequence shown here is derived from an EMBL/GenBank/DDBJ whole genome shotgun (WGS) entry which is preliminary data.</text>
</comment>
<feature type="binding site" evidence="10">
    <location>
        <position position="144"/>
    </location>
    <ligand>
        <name>[4Fe-4S] cluster</name>
        <dbReference type="ChEBI" id="CHEBI:49883"/>
        <label>2</label>
    </ligand>
</feature>
<evidence type="ECO:0000313" key="13">
    <source>
        <dbReference type="EMBL" id="KAA0256997.1"/>
    </source>
</evidence>
<dbReference type="GO" id="GO:0051539">
    <property type="term" value="F:4 iron, 4 sulfur cluster binding"/>
    <property type="evidence" value="ECO:0007669"/>
    <property type="project" value="UniProtKB-UniRule"/>
</dbReference>
<dbReference type="PROSITE" id="PS51379">
    <property type="entry name" value="4FE4S_FER_2"/>
    <property type="match status" value="4"/>
</dbReference>
<dbReference type="Gene3D" id="3.30.70.20">
    <property type="match status" value="2"/>
</dbReference>
<feature type="binding site" evidence="10">
    <location>
        <position position="134"/>
    </location>
    <ligand>
        <name>[4Fe-4S] cluster</name>
        <dbReference type="ChEBI" id="CHEBI:49883"/>
        <label>2</label>
    </ligand>
</feature>
<feature type="binding site" evidence="10">
    <location>
        <position position="54"/>
    </location>
    <ligand>
        <name>[4Fe-4S] cluster</name>
        <dbReference type="ChEBI" id="CHEBI:49883"/>
        <label>1</label>
    </ligand>
</feature>
<evidence type="ECO:0000256" key="9">
    <source>
        <dbReference type="ARBA" id="ARBA00023136"/>
    </source>
</evidence>
<dbReference type="GO" id="GO:0046872">
    <property type="term" value="F:metal ion binding"/>
    <property type="evidence" value="ECO:0007669"/>
    <property type="project" value="UniProtKB-KW"/>
</dbReference>
<comment type="caution">
    <text evidence="10">Lacks conserved residue(s) required for the propagation of feature annotation.</text>
</comment>
<organism evidence="13 14">
    <name type="scientific">Deferribacter autotrophicus</name>
    <dbReference type="NCBI Taxonomy" id="500465"/>
    <lineage>
        <taxon>Bacteria</taxon>
        <taxon>Pseudomonadati</taxon>
        <taxon>Deferribacterota</taxon>
        <taxon>Deferribacteres</taxon>
        <taxon>Deferribacterales</taxon>
        <taxon>Deferribacteraceae</taxon>
        <taxon>Deferribacter</taxon>
    </lineage>
</organism>
<feature type="domain" description="4Fe-4S ferredoxin-type" evidence="11">
    <location>
        <begin position="233"/>
        <end position="260"/>
    </location>
</feature>
<dbReference type="GO" id="GO:0022900">
    <property type="term" value="P:electron transport chain"/>
    <property type="evidence" value="ECO:0007669"/>
    <property type="project" value="UniProtKB-UniRule"/>
</dbReference>
<dbReference type="HAMAP" id="MF_00463">
    <property type="entry name" value="RsxB_RnfB"/>
    <property type="match status" value="1"/>
</dbReference>
<dbReference type="PANTHER" id="PTHR43560:SF1">
    <property type="entry name" value="ION-TRANSLOCATING OXIDOREDUCTASE COMPLEX SUBUNIT B"/>
    <property type="match status" value="1"/>
</dbReference>
<dbReference type="InterPro" id="IPR017896">
    <property type="entry name" value="4Fe4S_Fe-S-bd"/>
</dbReference>
<dbReference type="PROSITE" id="PS00198">
    <property type="entry name" value="4FE4S_FER_1"/>
    <property type="match status" value="2"/>
</dbReference>
<dbReference type="PROSITE" id="PS51656">
    <property type="entry name" value="4FE4S"/>
    <property type="match status" value="1"/>
</dbReference>
<feature type="binding site" evidence="10">
    <location>
        <position position="174"/>
    </location>
    <ligand>
        <name>[4Fe-4S] cluster</name>
        <dbReference type="ChEBI" id="CHEBI:49883"/>
        <label>3</label>
    </ligand>
</feature>
<evidence type="ECO:0000256" key="3">
    <source>
        <dbReference type="ARBA" id="ARBA00022723"/>
    </source>
</evidence>
<dbReference type="EMBL" id="VFJB01000009">
    <property type="protein sequence ID" value="KAA0256997.1"/>
    <property type="molecule type" value="Genomic_DNA"/>
</dbReference>
<keyword evidence="2 10" id="KW-0004">4Fe-4S</keyword>
<dbReference type="RefSeq" id="WP_149267142.1">
    <property type="nucleotide sequence ID" value="NZ_VFJB01000009.1"/>
</dbReference>
<keyword evidence="9 10" id="KW-0472">Membrane</keyword>
<dbReference type="Proteomes" id="UP000322876">
    <property type="component" value="Unassembled WGS sequence"/>
</dbReference>
<comment type="cofactor">
    <cofactor evidence="10">
        <name>[4Fe-4S] cluster</name>
        <dbReference type="ChEBI" id="CHEBI:49883"/>
    </cofactor>
    <text evidence="10">Binds 3 [4Fe-4S] clusters.</text>
</comment>
<keyword evidence="7 10" id="KW-0408">Iron</keyword>
<feature type="binding site" evidence="10">
    <location>
        <position position="168"/>
    </location>
    <ligand>
        <name>[4Fe-4S] cluster</name>
        <dbReference type="ChEBI" id="CHEBI:49883"/>
        <label>3</label>
    </ligand>
</feature>
<comment type="similarity">
    <text evidence="10">Belongs to the 4Fe4S bacterial-type ferredoxin family. RnfB subfamily.</text>
</comment>
<reference evidence="13 14" key="1">
    <citation type="submission" date="2019-06" db="EMBL/GenBank/DDBJ databases">
        <title>Genomic insights into carbon and energy metabolism of Deferribacter autotrophicus revealed new metabolic traits in the phylum Deferribacteres.</title>
        <authorList>
            <person name="Slobodkin A.I."/>
            <person name="Slobodkina G.B."/>
            <person name="Allioux M."/>
            <person name="Alain K."/>
            <person name="Jebbar M."/>
            <person name="Shadrin V."/>
            <person name="Kublanov I.V."/>
            <person name="Toshchakov S.V."/>
            <person name="Bonch-Osmolovskaya E.A."/>
        </authorList>
    </citation>
    <scope>NUCLEOTIDE SEQUENCE [LARGE SCALE GENOMIC DNA]</scope>
    <source>
        <strain evidence="13 14">SL50</strain>
    </source>
</reference>
<keyword evidence="6 10" id="KW-0249">Electron transport</keyword>
<dbReference type="Pfam" id="PF04060">
    <property type="entry name" value="FeS"/>
    <property type="match status" value="1"/>
</dbReference>
<evidence type="ECO:0000256" key="6">
    <source>
        <dbReference type="ARBA" id="ARBA00022982"/>
    </source>
</evidence>
<keyword evidence="5 10" id="KW-1278">Translocase</keyword>
<dbReference type="InterPro" id="IPR050395">
    <property type="entry name" value="4Fe4S_Ferredoxin_RnfB"/>
</dbReference>
<dbReference type="Pfam" id="PF12838">
    <property type="entry name" value="Fer4_7"/>
    <property type="match status" value="1"/>
</dbReference>
<feature type="binding site" evidence="10">
    <location>
        <position position="49"/>
    </location>
    <ligand>
        <name>[4Fe-4S] cluster</name>
        <dbReference type="ChEBI" id="CHEBI:49883"/>
        <label>1</label>
    </ligand>
</feature>
<feature type="binding site" evidence="10">
    <location>
        <position position="171"/>
    </location>
    <ligand>
        <name>[4Fe-4S] cluster</name>
        <dbReference type="ChEBI" id="CHEBI:49883"/>
        <label>3</label>
    </ligand>
</feature>
<feature type="binding site" evidence="10">
    <location>
        <position position="71"/>
    </location>
    <ligand>
        <name>[4Fe-4S] cluster</name>
        <dbReference type="ChEBI" id="CHEBI:49883"/>
        <label>1</label>
    </ligand>
</feature>
<dbReference type="GO" id="GO:0009055">
    <property type="term" value="F:electron transfer activity"/>
    <property type="evidence" value="ECO:0007669"/>
    <property type="project" value="InterPro"/>
</dbReference>
<dbReference type="GO" id="GO:0005886">
    <property type="term" value="C:plasma membrane"/>
    <property type="evidence" value="ECO:0007669"/>
    <property type="project" value="UniProtKB-SubCell"/>
</dbReference>
<evidence type="ECO:0000256" key="4">
    <source>
        <dbReference type="ARBA" id="ARBA00022737"/>
    </source>
</evidence>
<dbReference type="InterPro" id="IPR007202">
    <property type="entry name" value="4Fe-4S_dom"/>
</dbReference>
<feature type="binding site" evidence="10">
    <location>
        <position position="138"/>
    </location>
    <ligand>
        <name>[4Fe-4S] cluster</name>
        <dbReference type="ChEBI" id="CHEBI:49883"/>
        <label>2</label>
    </ligand>
</feature>
<feature type="binding site" evidence="10">
    <location>
        <position position="148"/>
    </location>
    <ligand>
        <name>[4Fe-4S] cluster</name>
        <dbReference type="ChEBI" id="CHEBI:49883"/>
        <label>3</label>
    </ligand>
</feature>
<evidence type="ECO:0000259" key="11">
    <source>
        <dbReference type="PROSITE" id="PS51379"/>
    </source>
</evidence>
<evidence type="ECO:0000256" key="8">
    <source>
        <dbReference type="ARBA" id="ARBA00023014"/>
    </source>
</evidence>
<dbReference type="InterPro" id="IPR010207">
    <property type="entry name" value="Elect_transpt_cplx_RnfB/RsxB"/>
</dbReference>
<feature type="domain" description="4Fe-4S" evidence="12">
    <location>
        <begin position="29"/>
        <end position="88"/>
    </location>
</feature>
<dbReference type="EC" id="7.-.-.-" evidence="10"/>
<name>A0A5A8F566_9BACT</name>
<feature type="domain" description="4Fe-4S ferredoxin-type" evidence="11">
    <location>
        <begin position="159"/>
        <end position="188"/>
    </location>
</feature>
<dbReference type="PANTHER" id="PTHR43560">
    <property type="entry name" value="ION-TRANSLOCATING OXIDOREDUCTASE COMPLEX SUBUNIT B"/>
    <property type="match status" value="1"/>
</dbReference>
<evidence type="ECO:0000256" key="5">
    <source>
        <dbReference type="ARBA" id="ARBA00022967"/>
    </source>
</evidence>
<feature type="binding site" evidence="10">
    <location>
        <position position="46"/>
    </location>
    <ligand>
        <name>[4Fe-4S] cluster</name>
        <dbReference type="ChEBI" id="CHEBI:49883"/>
        <label>1</label>
    </ligand>
</feature>
<proteinExistence type="inferred from homology"/>
<gene>
    <name evidence="10" type="primary">rnfB</name>
    <name evidence="13" type="ORF">FHQ18_10515</name>
</gene>
<dbReference type="CDD" id="cd10549">
    <property type="entry name" value="MtMvhB_like"/>
    <property type="match status" value="1"/>
</dbReference>
<comment type="function">
    <text evidence="10">Part of a membrane-bound complex that couples electron transfer with translocation of ions across the membrane.</text>
</comment>
<dbReference type="Pfam" id="PF14697">
    <property type="entry name" value="Fer4_21"/>
    <property type="match status" value="1"/>
</dbReference>
<dbReference type="SUPFAM" id="SSF54862">
    <property type="entry name" value="4Fe-4S ferredoxins"/>
    <property type="match status" value="1"/>
</dbReference>
<feature type="region of interest" description="Hydrophobic" evidence="10">
    <location>
        <begin position="1"/>
        <end position="23"/>
    </location>
</feature>
<keyword evidence="1 10" id="KW-0813">Transport</keyword>
<keyword evidence="10" id="KW-1003">Cell membrane</keyword>
<evidence type="ECO:0000256" key="7">
    <source>
        <dbReference type="ARBA" id="ARBA00023004"/>
    </source>
</evidence>
<evidence type="ECO:0000259" key="12">
    <source>
        <dbReference type="PROSITE" id="PS51656"/>
    </source>
</evidence>
<comment type="subcellular location">
    <subcellularLocation>
        <location evidence="10">Cell membrane</location>
    </subcellularLocation>
</comment>
<dbReference type="NCBIfam" id="TIGR01944">
    <property type="entry name" value="rnfB"/>
    <property type="match status" value="1"/>
</dbReference>
<accession>A0A5A8F566</accession>
<keyword evidence="8 10" id="KW-0411">Iron-sulfur</keyword>
<feature type="domain" description="4Fe-4S ferredoxin-type" evidence="11">
    <location>
        <begin position="204"/>
        <end position="232"/>
    </location>
</feature>
<evidence type="ECO:0000256" key="2">
    <source>
        <dbReference type="ARBA" id="ARBA00022485"/>
    </source>
</evidence>
<keyword evidence="4 10" id="KW-0677">Repeat</keyword>
<comment type="subunit">
    <text evidence="10">The complex is composed of six subunits: RnfA, RnfB, RnfC, RnfD, RnfE and RnfG.</text>
</comment>
<dbReference type="InterPro" id="IPR017900">
    <property type="entry name" value="4Fe4S_Fe_S_CS"/>
</dbReference>
<evidence type="ECO:0000256" key="10">
    <source>
        <dbReference type="HAMAP-Rule" id="MF_00463"/>
    </source>
</evidence>
<keyword evidence="14" id="KW-1185">Reference proteome</keyword>
<feature type="binding site" evidence="10">
    <location>
        <position position="178"/>
    </location>
    <ligand>
        <name>[4Fe-4S] cluster</name>
        <dbReference type="ChEBI" id="CHEBI:49883"/>
        <label>2</label>
    </ligand>
</feature>
<dbReference type="AlphaFoldDB" id="A0A5A8F566"/>
<evidence type="ECO:0000313" key="14">
    <source>
        <dbReference type="Proteomes" id="UP000322876"/>
    </source>
</evidence>
<dbReference type="Gene3D" id="1.10.15.40">
    <property type="entry name" value="Electron transport complex subunit B, putative Fe-S cluster"/>
    <property type="match status" value="1"/>
</dbReference>
<protein>
    <recommendedName>
        <fullName evidence="10">Ion-translocating oxidoreductase complex subunit B</fullName>
        <ecNumber evidence="10">7.-.-.-</ecNumber>
    </recommendedName>
    <alternativeName>
        <fullName evidence="10">Rnf electron transport complex subunit B</fullName>
    </alternativeName>
</protein>
<feature type="domain" description="4Fe-4S ferredoxin-type" evidence="11">
    <location>
        <begin position="123"/>
        <end position="158"/>
    </location>
</feature>
<dbReference type="OrthoDB" id="9789936at2"/>